<sequence length="226" mass="25203">MECPKGTLYDSYNELCTSDPVQCPGEPQLACPSQGTFLHPGDCSRYYTCTWSFVYNKFELKQFKCPEKHTYSEQLAGCVRSSSCQASSSTTLDEELTTPLTERGFVCAEPGKFPILRIVACITCVNKSTSQLYEFDEMFGPHISSKNTDVLSNNEEENILGSDNKKMNENDVLDPLENPDVLGQSKLRTHENERRTTFSPTSGWTVQNVLEPLKATDDFTGAPPVP</sequence>
<feature type="region of interest" description="Disordered" evidence="1">
    <location>
        <begin position="160"/>
        <end position="180"/>
    </location>
</feature>
<feature type="domain" description="Chitin-binding type-2" evidence="2">
    <location>
        <begin position="28"/>
        <end position="86"/>
    </location>
</feature>
<dbReference type="GO" id="GO:0008061">
    <property type="term" value="F:chitin binding"/>
    <property type="evidence" value="ECO:0007669"/>
    <property type="project" value="InterPro"/>
</dbReference>
<dbReference type="SMART" id="SM00494">
    <property type="entry name" value="ChtBD2"/>
    <property type="match status" value="1"/>
</dbReference>
<comment type="caution">
    <text evidence="3">The sequence shown here is derived from an EMBL/GenBank/DDBJ whole genome shotgun (WGS) entry which is preliminary data.</text>
</comment>
<dbReference type="Pfam" id="PF01607">
    <property type="entry name" value="CBM_14"/>
    <property type="match status" value="1"/>
</dbReference>
<gene>
    <name evidence="3" type="ORF">NQ318_020713</name>
</gene>
<evidence type="ECO:0000259" key="2">
    <source>
        <dbReference type="PROSITE" id="PS50940"/>
    </source>
</evidence>
<evidence type="ECO:0000313" key="3">
    <source>
        <dbReference type="EMBL" id="KAJ8956162.1"/>
    </source>
</evidence>
<dbReference type="SUPFAM" id="SSF57625">
    <property type="entry name" value="Invertebrate chitin-binding proteins"/>
    <property type="match status" value="1"/>
</dbReference>
<dbReference type="EMBL" id="JAPWTK010000032">
    <property type="protein sequence ID" value="KAJ8956162.1"/>
    <property type="molecule type" value="Genomic_DNA"/>
</dbReference>
<keyword evidence="4" id="KW-1185">Reference proteome</keyword>
<reference evidence="3" key="1">
    <citation type="journal article" date="2023" name="Insect Mol. Biol.">
        <title>Genome sequencing provides insights into the evolution of gene families encoding plant cell wall-degrading enzymes in longhorned beetles.</title>
        <authorList>
            <person name="Shin N.R."/>
            <person name="Okamura Y."/>
            <person name="Kirsch R."/>
            <person name="Pauchet Y."/>
        </authorList>
    </citation>
    <scope>NUCLEOTIDE SEQUENCE</scope>
    <source>
        <strain evidence="3">AMC_N1</strain>
    </source>
</reference>
<proteinExistence type="predicted"/>
<dbReference type="Gene3D" id="2.170.140.10">
    <property type="entry name" value="Chitin binding domain"/>
    <property type="match status" value="1"/>
</dbReference>
<dbReference type="PROSITE" id="PS50940">
    <property type="entry name" value="CHIT_BIND_II"/>
    <property type="match status" value="1"/>
</dbReference>
<dbReference type="Proteomes" id="UP001162162">
    <property type="component" value="Unassembled WGS sequence"/>
</dbReference>
<name>A0AAV8YXB0_9CUCU</name>
<dbReference type="GO" id="GO:0005576">
    <property type="term" value="C:extracellular region"/>
    <property type="evidence" value="ECO:0007669"/>
    <property type="project" value="InterPro"/>
</dbReference>
<protein>
    <recommendedName>
        <fullName evidence="2">Chitin-binding type-2 domain-containing protein</fullName>
    </recommendedName>
</protein>
<dbReference type="AlphaFoldDB" id="A0AAV8YXB0"/>
<evidence type="ECO:0000256" key="1">
    <source>
        <dbReference type="SAM" id="MobiDB-lite"/>
    </source>
</evidence>
<dbReference type="InterPro" id="IPR002557">
    <property type="entry name" value="Chitin-bd_dom"/>
</dbReference>
<organism evidence="3 4">
    <name type="scientific">Aromia moschata</name>
    <dbReference type="NCBI Taxonomy" id="1265417"/>
    <lineage>
        <taxon>Eukaryota</taxon>
        <taxon>Metazoa</taxon>
        <taxon>Ecdysozoa</taxon>
        <taxon>Arthropoda</taxon>
        <taxon>Hexapoda</taxon>
        <taxon>Insecta</taxon>
        <taxon>Pterygota</taxon>
        <taxon>Neoptera</taxon>
        <taxon>Endopterygota</taxon>
        <taxon>Coleoptera</taxon>
        <taxon>Polyphaga</taxon>
        <taxon>Cucujiformia</taxon>
        <taxon>Chrysomeloidea</taxon>
        <taxon>Cerambycidae</taxon>
        <taxon>Cerambycinae</taxon>
        <taxon>Callichromatini</taxon>
        <taxon>Aromia</taxon>
    </lineage>
</organism>
<accession>A0AAV8YXB0</accession>
<dbReference type="InterPro" id="IPR036508">
    <property type="entry name" value="Chitin-bd_dom_sf"/>
</dbReference>
<evidence type="ECO:0000313" key="4">
    <source>
        <dbReference type="Proteomes" id="UP001162162"/>
    </source>
</evidence>